<evidence type="ECO:0000313" key="4">
    <source>
        <dbReference type="EMBL" id="VDK75474.1"/>
    </source>
</evidence>
<keyword evidence="2" id="KW-0009">Actin-binding</keyword>
<keyword evidence="1" id="KW-0677">Repeat</keyword>
<dbReference type="SUPFAM" id="SSF47576">
    <property type="entry name" value="Calponin-homology domain, CH-domain"/>
    <property type="match status" value="1"/>
</dbReference>
<dbReference type="EMBL" id="UYRU01042437">
    <property type="protein sequence ID" value="VDK75474.1"/>
    <property type="molecule type" value="Genomic_DNA"/>
</dbReference>
<dbReference type="PROSITE" id="PS50021">
    <property type="entry name" value="CH"/>
    <property type="match status" value="1"/>
</dbReference>
<reference evidence="4 5" key="1">
    <citation type="submission" date="2018-11" db="EMBL/GenBank/DDBJ databases">
        <authorList>
            <consortium name="Pathogen Informatics"/>
        </authorList>
    </citation>
    <scope>NUCLEOTIDE SEQUENCE [LARGE SCALE GENOMIC DNA]</scope>
</reference>
<dbReference type="Gene3D" id="1.10.418.10">
    <property type="entry name" value="Calponin-like domain"/>
    <property type="match status" value="1"/>
</dbReference>
<dbReference type="InterPro" id="IPR036872">
    <property type="entry name" value="CH_dom_sf"/>
</dbReference>
<sequence length="81" mass="9247">MRAHFMENVSKALAVLKERNIHLENIGAGDIVDGNANLILGLIWTIMLHFQVRIEVCLKLFSIVIEHSSNRKMTITLKTEF</sequence>
<evidence type="ECO:0000256" key="2">
    <source>
        <dbReference type="ARBA" id="ARBA00023203"/>
    </source>
</evidence>
<feature type="domain" description="Calponin-homology (CH)" evidence="3">
    <location>
        <begin position="1"/>
        <end position="51"/>
    </location>
</feature>
<dbReference type="PANTHER" id="PTHR11915">
    <property type="entry name" value="SPECTRIN/FILAMIN RELATED CYTOSKELETAL PROTEIN"/>
    <property type="match status" value="1"/>
</dbReference>
<accession>A0A3P6UAT1</accession>
<gene>
    <name evidence="4" type="ORF">DILT_LOCUS2667</name>
</gene>
<dbReference type="GO" id="GO:0003779">
    <property type="term" value="F:actin binding"/>
    <property type="evidence" value="ECO:0007669"/>
    <property type="project" value="UniProtKB-KW"/>
</dbReference>
<proteinExistence type="predicted"/>
<dbReference type="InterPro" id="IPR001589">
    <property type="entry name" value="Actinin_actin-bd_CS"/>
</dbReference>
<keyword evidence="5" id="KW-1185">Reference proteome</keyword>
<organism evidence="4 5">
    <name type="scientific">Dibothriocephalus latus</name>
    <name type="common">Fish tapeworm</name>
    <name type="synonym">Diphyllobothrium latum</name>
    <dbReference type="NCBI Taxonomy" id="60516"/>
    <lineage>
        <taxon>Eukaryota</taxon>
        <taxon>Metazoa</taxon>
        <taxon>Spiralia</taxon>
        <taxon>Lophotrochozoa</taxon>
        <taxon>Platyhelminthes</taxon>
        <taxon>Cestoda</taxon>
        <taxon>Eucestoda</taxon>
        <taxon>Diphyllobothriidea</taxon>
        <taxon>Diphyllobothriidae</taxon>
        <taxon>Dibothriocephalus</taxon>
    </lineage>
</organism>
<evidence type="ECO:0000259" key="3">
    <source>
        <dbReference type="PROSITE" id="PS50021"/>
    </source>
</evidence>
<dbReference type="Proteomes" id="UP000281553">
    <property type="component" value="Unassembled WGS sequence"/>
</dbReference>
<dbReference type="AlphaFoldDB" id="A0A3P6UAT1"/>
<dbReference type="OrthoDB" id="18853at2759"/>
<dbReference type="Pfam" id="PF00307">
    <property type="entry name" value="CH"/>
    <property type="match status" value="1"/>
</dbReference>
<name>A0A3P6UAT1_DIBLA</name>
<dbReference type="InterPro" id="IPR001715">
    <property type="entry name" value="CH_dom"/>
</dbReference>
<evidence type="ECO:0000313" key="5">
    <source>
        <dbReference type="Proteomes" id="UP000281553"/>
    </source>
</evidence>
<protein>
    <recommendedName>
        <fullName evidence="3">Calponin-homology (CH) domain-containing protein</fullName>
    </recommendedName>
</protein>
<evidence type="ECO:0000256" key="1">
    <source>
        <dbReference type="ARBA" id="ARBA00022737"/>
    </source>
</evidence>
<dbReference type="PROSITE" id="PS00020">
    <property type="entry name" value="ACTININ_2"/>
    <property type="match status" value="1"/>
</dbReference>